<comment type="caution">
    <text evidence="7">The sequence shown here is derived from an EMBL/GenBank/DDBJ whole genome shotgun (WGS) entry which is preliminary data.</text>
</comment>
<comment type="subcellular location">
    <subcellularLocation>
        <location evidence="1">Membrane</location>
        <topology evidence="1">Multi-pass membrane protein</topology>
    </subcellularLocation>
</comment>
<dbReference type="Pfam" id="PF04138">
    <property type="entry name" value="GtrA_DPMS_TM"/>
    <property type="match status" value="1"/>
</dbReference>
<accession>A0ABN0QXJ2</accession>
<name>A0ABN0QXJ2_MYCUL</name>
<feature type="domain" description="GtrA/DPMS transmembrane" evidence="6">
    <location>
        <begin position="27"/>
        <end position="157"/>
    </location>
</feature>
<sequence>MSFADATIARLPRVVQPFAQRHHELIKFAIVGGTTFIIDSAIFYTLKLTILEPKPVTAKVIAGIVAVIASYVLNREWSFRDRGGRERHHEALLFFAFSGVGVLLSMAPLWFSSYVLQLRVPMVSLTVENLADFVSAYIIGNLLQMAFRFWAFRRWVFPDEFARNPDKALESALTAGGIAEVFEDEIEGGNVTLLRSWRNKSARANRSDARSAAQLGLPRSPGCRKPRDRAARALLAGAECCRTPTDPVTPIR</sequence>
<dbReference type="EMBL" id="JAOL01000122">
    <property type="protein sequence ID" value="EUA89386.1"/>
    <property type="molecule type" value="Genomic_DNA"/>
</dbReference>
<reference evidence="7 8" key="1">
    <citation type="submission" date="2014-01" db="EMBL/GenBank/DDBJ databases">
        <authorList>
            <person name="Dobos K."/>
            <person name="Lenaerts A."/>
            <person name="Ordway D."/>
            <person name="DeGroote M.A."/>
            <person name="Parker T."/>
            <person name="Sizemore C."/>
            <person name="Tallon L.J."/>
            <person name="Sadzewicz L.K."/>
            <person name="Sengamalay N."/>
            <person name="Fraser C.M."/>
            <person name="Hine E."/>
            <person name="Shefchek K.A."/>
            <person name="Das S.P."/>
            <person name="Tettelin H."/>
        </authorList>
    </citation>
    <scope>NUCLEOTIDE SEQUENCE [LARGE SCALE GENOMIC DNA]</scope>
    <source>
        <strain evidence="7 8">Harvey</strain>
    </source>
</reference>
<evidence type="ECO:0000256" key="1">
    <source>
        <dbReference type="ARBA" id="ARBA00004141"/>
    </source>
</evidence>
<keyword evidence="4" id="KW-1133">Transmembrane helix</keyword>
<evidence type="ECO:0000256" key="4">
    <source>
        <dbReference type="ARBA" id="ARBA00022989"/>
    </source>
</evidence>
<dbReference type="InterPro" id="IPR051401">
    <property type="entry name" value="GtrA_CellWall_Glycosyl"/>
</dbReference>
<evidence type="ECO:0000256" key="2">
    <source>
        <dbReference type="ARBA" id="ARBA00009399"/>
    </source>
</evidence>
<dbReference type="PANTHER" id="PTHR38459">
    <property type="entry name" value="PROPHAGE BACTOPRENOL-LINKED GLUCOSE TRANSLOCASE HOMOLOG"/>
    <property type="match status" value="1"/>
</dbReference>
<comment type="similarity">
    <text evidence="2">Belongs to the GtrA family.</text>
</comment>
<dbReference type="InterPro" id="IPR007267">
    <property type="entry name" value="GtrA_DPMS_TM"/>
</dbReference>
<keyword evidence="3" id="KW-0812">Transmembrane</keyword>
<organism evidence="7 8">
    <name type="scientific">Mycobacterium ulcerans str. Harvey</name>
    <dbReference type="NCBI Taxonomy" id="1299332"/>
    <lineage>
        <taxon>Bacteria</taxon>
        <taxon>Bacillati</taxon>
        <taxon>Actinomycetota</taxon>
        <taxon>Actinomycetes</taxon>
        <taxon>Mycobacteriales</taxon>
        <taxon>Mycobacteriaceae</taxon>
        <taxon>Mycobacterium</taxon>
        <taxon>Mycobacterium ulcerans group</taxon>
    </lineage>
</organism>
<evidence type="ECO:0000259" key="6">
    <source>
        <dbReference type="Pfam" id="PF04138"/>
    </source>
</evidence>
<evidence type="ECO:0000256" key="5">
    <source>
        <dbReference type="ARBA" id="ARBA00023136"/>
    </source>
</evidence>
<dbReference type="PANTHER" id="PTHR38459:SF1">
    <property type="entry name" value="PROPHAGE BACTOPRENOL-LINKED GLUCOSE TRANSLOCASE HOMOLOG"/>
    <property type="match status" value="1"/>
</dbReference>
<proteinExistence type="inferred from homology"/>
<dbReference type="Proteomes" id="UP000020681">
    <property type="component" value="Unassembled WGS sequence"/>
</dbReference>
<evidence type="ECO:0000256" key="3">
    <source>
        <dbReference type="ARBA" id="ARBA00022692"/>
    </source>
</evidence>
<protein>
    <submittedName>
        <fullName evidence="7">GtrA-like family protein</fullName>
    </submittedName>
</protein>
<gene>
    <name evidence="7" type="ORF">I551_4122</name>
</gene>
<keyword evidence="5" id="KW-0472">Membrane</keyword>
<evidence type="ECO:0000313" key="7">
    <source>
        <dbReference type="EMBL" id="EUA89386.1"/>
    </source>
</evidence>
<keyword evidence="8" id="KW-1185">Reference proteome</keyword>
<evidence type="ECO:0000313" key="8">
    <source>
        <dbReference type="Proteomes" id="UP000020681"/>
    </source>
</evidence>